<name>A0A1R3JDY4_COCAP</name>
<evidence type="ECO:0000313" key="1">
    <source>
        <dbReference type="EMBL" id="OMO93045.1"/>
    </source>
</evidence>
<organism evidence="1 2">
    <name type="scientific">Corchorus capsularis</name>
    <name type="common">Jute</name>
    <dbReference type="NCBI Taxonomy" id="210143"/>
    <lineage>
        <taxon>Eukaryota</taxon>
        <taxon>Viridiplantae</taxon>
        <taxon>Streptophyta</taxon>
        <taxon>Embryophyta</taxon>
        <taxon>Tracheophyta</taxon>
        <taxon>Spermatophyta</taxon>
        <taxon>Magnoliopsida</taxon>
        <taxon>eudicotyledons</taxon>
        <taxon>Gunneridae</taxon>
        <taxon>Pentapetalae</taxon>
        <taxon>rosids</taxon>
        <taxon>malvids</taxon>
        <taxon>Malvales</taxon>
        <taxon>Malvaceae</taxon>
        <taxon>Grewioideae</taxon>
        <taxon>Apeibeae</taxon>
        <taxon>Corchorus</taxon>
    </lineage>
</organism>
<dbReference type="EMBL" id="AWWV01008119">
    <property type="protein sequence ID" value="OMO93045.1"/>
    <property type="molecule type" value="Genomic_DNA"/>
</dbReference>
<proteinExistence type="predicted"/>
<comment type="caution">
    <text evidence="1">The sequence shown here is derived from an EMBL/GenBank/DDBJ whole genome shotgun (WGS) entry which is preliminary data.</text>
</comment>
<protein>
    <submittedName>
        <fullName evidence="1">Uncharacterized protein</fullName>
    </submittedName>
</protein>
<gene>
    <name evidence="1" type="ORF">CCACVL1_06658</name>
</gene>
<reference evidence="1 2" key="1">
    <citation type="submission" date="2013-09" db="EMBL/GenBank/DDBJ databases">
        <title>Corchorus capsularis genome sequencing.</title>
        <authorList>
            <person name="Alam M."/>
            <person name="Haque M.S."/>
            <person name="Islam M.S."/>
            <person name="Emdad E.M."/>
            <person name="Islam M.M."/>
            <person name="Ahmed B."/>
            <person name="Halim A."/>
            <person name="Hossen Q.M.M."/>
            <person name="Hossain M.Z."/>
            <person name="Ahmed R."/>
            <person name="Khan M.M."/>
            <person name="Islam R."/>
            <person name="Rashid M.M."/>
            <person name="Khan S.A."/>
            <person name="Rahman M.S."/>
            <person name="Alam M."/>
        </authorList>
    </citation>
    <scope>NUCLEOTIDE SEQUENCE [LARGE SCALE GENOMIC DNA]</scope>
    <source>
        <strain evidence="2">cv. CVL-1</strain>
        <tissue evidence="1">Whole seedling</tissue>
    </source>
</reference>
<sequence>MALHEPLGSFSYGFIMVGHRKQLLDGHGKPSKKKAL</sequence>
<evidence type="ECO:0000313" key="2">
    <source>
        <dbReference type="Proteomes" id="UP000188268"/>
    </source>
</evidence>
<keyword evidence="2" id="KW-1185">Reference proteome</keyword>
<dbReference type="Gramene" id="OMO93045">
    <property type="protein sequence ID" value="OMO93045"/>
    <property type="gene ID" value="CCACVL1_06658"/>
</dbReference>
<dbReference type="Proteomes" id="UP000188268">
    <property type="component" value="Unassembled WGS sequence"/>
</dbReference>
<dbReference type="AlphaFoldDB" id="A0A1R3JDY4"/>
<accession>A0A1R3JDY4</accession>